<keyword evidence="2" id="KW-1185">Reference proteome</keyword>
<protein>
    <submittedName>
        <fullName evidence="1">Uncharacterized protein</fullName>
    </submittedName>
</protein>
<gene>
    <name evidence="1" type="ORF">EJ05DRAFT_395154</name>
</gene>
<dbReference type="RefSeq" id="XP_033600058.1">
    <property type="nucleotide sequence ID" value="XM_033741372.1"/>
</dbReference>
<dbReference type="EMBL" id="ML996573">
    <property type="protein sequence ID" value="KAF2757607.1"/>
    <property type="molecule type" value="Genomic_DNA"/>
</dbReference>
<proteinExistence type="predicted"/>
<evidence type="ECO:0000313" key="2">
    <source>
        <dbReference type="Proteomes" id="UP000799437"/>
    </source>
</evidence>
<sequence>MASSLNLSRNSLRKCLINALPFTCLATRAHTKMASAIIVSDAQDYSSAQIIPHSHNSRGKDVSIMVTMLINNSSSLEARETDGQRTYDRLVELLHANETL</sequence>
<reference evidence="1" key="1">
    <citation type="journal article" date="2020" name="Stud. Mycol.">
        <title>101 Dothideomycetes genomes: a test case for predicting lifestyles and emergence of pathogens.</title>
        <authorList>
            <person name="Haridas S."/>
            <person name="Albert R."/>
            <person name="Binder M."/>
            <person name="Bloem J."/>
            <person name="Labutti K."/>
            <person name="Salamov A."/>
            <person name="Andreopoulos B."/>
            <person name="Baker S."/>
            <person name="Barry K."/>
            <person name="Bills G."/>
            <person name="Bluhm B."/>
            <person name="Cannon C."/>
            <person name="Castanera R."/>
            <person name="Culley D."/>
            <person name="Daum C."/>
            <person name="Ezra D."/>
            <person name="Gonzalez J."/>
            <person name="Henrissat B."/>
            <person name="Kuo A."/>
            <person name="Liang C."/>
            <person name="Lipzen A."/>
            <person name="Lutzoni F."/>
            <person name="Magnuson J."/>
            <person name="Mondo S."/>
            <person name="Nolan M."/>
            <person name="Ohm R."/>
            <person name="Pangilinan J."/>
            <person name="Park H.-J."/>
            <person name="Ramirez L."/>
            <person name="Alfaro M."/>
            <person name="Sun H."/>
            <person name="Tritt A."/>
            <person name="Yoshinaga Y."/>
            <person name="Zwiers L.-H."/>
            <person name="Turgeon B."/>
            <person name="Goodwin S."/>
            <person name="Spatafora J."/>
            <person name="Crous P."/>
            <person name="Grigoriev I."/>
        </authorList>
    </citation>
    <scope>NUCLEOTIDE SEQUENCE</scope>
    <source>
        <strain evidence="1">CBS 121739</strain>
    </source>
</reference>
<dbReference type="AlphaFoldDB" id="A0A6A6W7Q0"/>
<dbReference type="GeneID" id="54482426"/>
<evidence type="ECO:0000313" key="1">
    <source>
        <dbReference type="EMBL" id="KAF2757607.1"/>
    </source>
</evidence>
<dbReference type="Proteomes" id="UP000799437">
    <property type="component" value="Unassembled WGS sequence"/>
</dbReference>
<organism evidence="1 2">
    <name type="scientific">Pseudovirgaria hyperparasitica</name>
    <dbReference type="NCBI Taxonomy" id="470096"/>
    <lineage>
        <taxon>Eukaryota</taxon>
        <taxon>Fungi</taxon>
        <taxon>Dikarya</taxon>
        <taxon>Ascomycota</taxon>
        <taxon>Pezizomycotina</taxon>
        <taxon>Dothideomycetes</taxon>
        <taxon>Dothideomycetes incertae sedis</taxon>
        <taxon>Acrospermales</taxon>
        <taxon>Acrospermaceae</taxon>
        <taxon>Pseudovirgaria</taxon>
    </lineage>
</organism>
<accession>A0A6A6W7Q0</accession>
<name>A0A6A6W7Q0_9PEZI</name>